<evidence type="ECO:0000256" key="1">
    <source>
        <dbReference type="SAM" id="Phobius"/>
    </source>
</evidence>
<accession>A0A9E4K6Q6</accession>
<feature type="transmembrane region" description="Helical" evidence="1">
    <location>
        <begin position="452"/>
        <end position="470"/>
    </location>
</feature>
<feature type="transmembrane region" description="Helical" evidence="1">
    <location>
        <begin position="370"/>
        <end position="392"/>
    </location>
</feature>
<feature type="transmembrane region" description="Helical" evidence="1">
    <location>
        <begin position="345"/>
        <end position="364"/>
    </location>
</feature>
<feature type="transmembrane region" description="Helical" evidence="1">
    <location>
        <begin position="180"/>
        <end position="201"/>
    </location>
</feature>
<gene>
    <name evidence="2" type="ORF">JAZ04_18145</name>
</gene>
<proteinExistence type="predicted"/>
<feature type="transmembrane region" description="Helical" evidence="1">
    <location>
        <begin position="312"/>
        <end position="333"/>
    </location>
</feature>
<feature type="transmembrane region" description="Helical" evidence="1">
    <location>
        <begin position="77"/>
        <end position="100"/>
    </location>
</feature>
<reference evidence="2" key="1">
    <citation type="journal article" date="2021" name="Proc. Natl. Acad. Sci. U.S.A.">
        <title>Global biogeography of chemosynthetic symbionts reveals both localized and globally distributed symbiont groups. .</title>
        <authorList>
            <person name="Osvatic J.T."/>
            <person name="Wilkins L.G.E."/>
            <person name="Leibrecht L."/>
            <person name="Leray M."/>
            <person name="Zauner S."/>
            <person name="Polzin J."/>
            <person name="Camacho Y."/>
            <person name="Gros O."/>
            <person name="van Gils J.A."/>
            <person name="Eisen J.A."/>
            <person name="Petersen J.M."/>
            <person name="Yuen B."/>
        </authorList>
    </citation>
    <scope>NUCLEOTIDE SEQUENCE</scope>
    <source>
        <strain evidence="2">MAGL173</strain>
    </source>
</reference>
<comment type="caution">
    <text evidence="2">The sequence shown here is derived from an EMBL/GenBank/DDBJ whole genome shotgun (WGS) entry which is preliminary data.</text>
</comment>
<dbReference type="AlphaFoldDB" id="A0A9E4K6Q6"/>
<keyword evidence="1" id="KW-1133">Transmembrane helix</keyword>
<evidence type="ECO:0000313" key="3">
    <source>
        <dbReference type="Proteomes" id="UP000886687"/>
    </source>
</evidence>
<evidence type="ECO:0000313" key="2">
    <source>
        <dbReference type="EMBL" id="MCG7940761.1"/>
    </source>
</evidence>
<feature type="transmembrane region" description="Helical" evidence="1">
    <location>
        <begin position="213"/>
        <end position="236"/>
    </location>
</feature>
<keyword evidence="1" id="KW-0472">Membrane</keyword>
<feature type="transmembrane region" description="Helical" evidence="1">
    <location>
        <begin position="149"/>
        <end position="174"/>
    </location>
</feature>
<feature type="transmembrane region" description="Helical" evidence="1">
    <location>
        <begin position="288"/>
        <end position="306"/>
    </location>
</feature>
<feature type="transmembrane region" description="Helical" evidence="1">
    <location>
        <begin position="120"/>
        <end position="142"/>
    </location>
</feature>
<dbReference type="Proteomes" id="UP000886687">
    <property type="component" value="Unassembled WGS sequence"/>
</dbReference>
<name>A0A9E4K6Q6_9GAMM</name>
<protein>
    <submittedName>
        <fullName evidence="2">Uncharacterized protein</fullName>
    </submittedName>
</protein>
<sequence length="484" mass="52508">MSDEQRRVVLFQAQPAGQGPFLCPSALSFAHIAGLHHAHSALLDTKTVPAGRIGFVLAGPSQVINTSGLSLEQAPPLFVPFKFFFSAALFSVAIGLLLIFNGQDLYSSRWSPLALTLTHLVTVGFLAQVMTGAMFQLLPVVVGTPLPSVMLVSSIVNLCLALGAISLSSGFLFFNHELLMLGAVLISVGFSVFLVAASLTIKGKSVPIKITLQLGLGWFSVIPTALLGILLVLALAGKVALNDMQHVITIHLSWGLMGWLGIVLFSVLFKLVPIFYVTREIPLLLQQIYAPSIVILLTFFTLSIFIEDSVFKSSITAVLFLLCLMAVGILVIIIQRKRPIIDSTLLFIGTGIGCLLLAAAIWMVSERDVVIGILLLIGVGLTIPIGIIYRVLPFLCWYHLQAVVLKRGRFNAQIPSMKHFIPERSARRHYIVHTSAIILLLAGDFITQPFPALPGIVFTGSAIYLSSNIAKAYMAYQRAIQVHF</sequence>
<organism evidence="2 3">
    <name type="scientific">Candidatus Thiodiazotropha lotti</name>
    <dbReference type="NCBI Taxonomy" id="2792787"/>
    <lineage>
        <taxon>Bacteria</taxon>
        <taxon>Pseudomonadati</taxon>
        <taxon>Pseudomonadota</taxon>
        <taxon>Gammaproteobacteria</taxon>
        <taxon>Chromatiales</taxon>
        <taxon>Sedimenticolaceae</taxon>
        <taxon>Candidatus Thiodiazotropha</taxon>
    </lineage>
</organism>
<dbReference type="EMBL" id="JAEPDI010000015">
    <property type="protein sequence ID" value="MCG7940761.1"/>
    <property type="molecule type" value="Genomic_DNA"/>
</dbReference>
<keyword evidence="1" id="KW-0812">Transmembrane</keyword>
<feature type="transmembrane region" description="Helical" evidence="1">
    <location>
        <begin position="256"/>
        <end position="276"/>
    </location>
</feature>